<evidence type="ECO:0000313" key="2">
    <source>
        <dbReference type="Proteomes" id="UP001281761"/>
    </source>
</evidence>
<proteinExistence type="predicted"/>
<organism evidence="1 2">
    <name type="scientific">Blattamonas nauphoetae</name>
    <dbReference type="NCBI Taxonomy" id="2049346"/>
    <lineage>
        <taxon>Eukaryota</taxon>
        <taxon>Metamonada</taxon>
        <taxon>Preaxostyla</taxon>
        <taxon>Oxymonadida</taxon>
        <taxon>Blattamonas</taxon>
    </lineage>
</organism>
<evidence type="ECO:0000313" key="1">
    <source>
        <dbReference type="EMBL" id="KAK2940253.1"/>
    </source>
</evidence>
<dbReference type="Proteomes" id="UP001281761">
    <property type="component" value="Unassembled WGS sequence"/>
</dbReference>
<gene>
    <name evidence="1" type="ORF">BLNAU_24837</name>
</gene>
<dbReference type="EMBL" id="JARBJD010000704">
    <property type="protein sequence ID" value="KAK2940253.1"/>
    <property type="molecule type" value="Genomic_DNA"/>
</dbReference>
<protein>
    <submittedName>
        <fullName evidence="1">Uncharacterized protein</fullName>
    </submittedName>
</protein>
<reference evidence="1 2" key="1">
    <citation type="journal article" date="2022" name="bioRxiv">
        <title>Genomics of Preaxostyla Flagellates Illuminates Evolutionary Transitions and the Path Towards Mitochondrial Loss.</title>
        <authorList>
            <person name="Novak L.V.F."/>
            <person name="Treitli S.C."/>
            <person name="Pyrih J."/>
            <person name="Halakuc P."/>
            <person name="Pipaliya S.V."/>
            <person name="Vacek V."/>
            <person name="Brzon O."/>
            <person name="Soukal P."/>
            <person name="Eme L."/>
            <person name="Dacks J.B."/>
            <person name="Karnkowska A."/>
            <person name="Elias M."/>
            <person name="Hampl V."/>
        </authorList>
    </citation>
    <scope>NUCLEOTIDE SEQUENCE [LARGE SCALE GENOMIC DNA]</scope>
    <source>
        <strain evidence="1">NAU3</strain>
        <tissue evidence="1">Gut</tissue>
    </source>
</reference>
<accession>A0ABQ9WLB7</accession>
<name>A0ABQ9WLB7_9EUKA</name>
<keyword evidence="2" id="KW-1185">Reference proteome</keyword>
<sequence>MGDNATSTVPSEHDLLVVAAARNEEEGDTRTEGCFDKRFEILVICRSGVAEDVDESPVLRTITSREE</sequence>
<comment type="caution">
    <text evidence="1">The sequence shown here is derived from an EMBL/GenBank/DDBJ whole genome shotgun (WGS) entry which is preliminary data.</text>
</comment>